<dbReference type="RefSeq" id="WP_208739062.1">
    <property type="nucleotide sequence ID" value="NZ_CP024915.1"/>
</dbReference>
<gene>
    <name evidence="9" type="ORF">CVO76_09385</name>
</gene>
<dbReference type="GO" id="GO:0055085">
    <property type="term" value="P:transmembrane transport"/>
    <property type="evidence" value="ECO:0007669"/>
    <property type="project" value="InterPro"/>
</dbReference>
<evidence type="ECO:0000256" key="7">
    <source>
        <dbReference type="RuleBase" id="RU363032"/>
    </source>
</evidence>
<evidence type="ECO:0000259" key="8">
    <source>
        <dbReference type="PROSITE" id="PS50928"/>
    </source>
</evidence>
<dbReference type="EMBL" id="CP024915">
    <property type="protein sequence ID" value="AUZ87819.1"/>
    <property type="molecule type" value="Genomic_DNA"/>
</dbReference>
<dbReference type="PANTHER" id="PTHR43227:SF11">
    <property type="entry name" value="BLL4140 PROTEIN"/>
    <property type="match status" value="1"/>
</dbReference>
<dbReference type="GO" id="GO:0005886">
    <property type="term" value="C:plasma membrane"/>
    <property type="evidence" value="ECO:0007669"/>
    <property type="project" value="UniProtKB-SubCell"/>
</dbReference>
<dbReference type="Gene3D" id="1.10.3720.10">
    <property type="entry name" value="MetI-like"/>
    <property type="match status" value="1"/>
</dbReference>
<organism evidence="9 10">
    <name type="scientific">Arthrobacter agilis</name>
    <dbReference type="NCBI Taxonomy" id="37921"/>
    <lineage>
        <taxon>Bacteria</taxon>
        <taxon>Bacillati</taxon>
        <taxon>Actinomycetota</taxon>
        <taxon>Actinomycetes</taxon>
        <taxon>Micrococcales</taxon>
        <taxon>Micrococcaceae</taxon>
        <taxon>Arthrobacter</taxon>
    </lineage>
</organism>
<keyword evidence="5 7" id="KW-1133">Transmembrane helix</keyword>
<proteinExistence type="inferred from homology"/>
<protein>
    <submittedName>
        <fullName evidence="9">ABC transporter permease</fullName>
    </submittedName>
</protein>
<dbReference type="InterPro" id="IPR050809">
    <property type="entry name" value="UgpAE/MalFG_permease"/>
</dbReference>
<dbReference type="PROSITE" id="PS50928">
    <property type="entry name" value="ABC_TM1"/>
    <property type="match status" value="1"/>
</dbReference>
<keyword evidence="6 7" id="KW-0472">Membrane</keyword>
<keyword evidence="2 7" id="KW-0813">Transport</keyword>
<dbReference type="Pfam" id="PF00528">
    <property type="entry name" value="BPD_transp_1"/>
    <property type="match status" value="1"/>
</dbReference>
<feature type="domain" description="ABC transmembrane type-1" evidence="8">
    <location>
        <begin position="93"/>
        <end position="309"/>
    </location>
</feature>
<feature type="transmembrane region" description="Helical" evidence="7">
    <location>
        <begin position="98"/>
        <end position="121"/>
    </location>
</feature>
<dbReference type="Proteomes" id="UP000239187">
    <property type="component" value="Chromosome"/>
</dbReference>
<evidence type="ECO:0000256" key="4">
    <source>
        <dbReference type="ARBA" id="ARBA00022692"/>
    </source>
</evidence>
<evidence type="ECO:0000256" key="3">
    <source>
        <dbReference type="ARBA" id="ARBA00022475"/>
    </source>
</evidence>
<evidence type="ECO:0000256" key="1">
    <source>
        <dbReference type="ARBA" id="ARBA00004651"/>
    </source>
</evidence>
<accession>A0A2L0UEZ8</accession>
<keyword evidence="3" id="KW-1003">Cell membrane</keyword>
<dbReference type="PANTHER" id="PTHR43227">
    <property type="entry name" value="BLL4140 PROTEIN"/>
    <property type="match status" value="1"/>
</dbReference>
<dbReference type="InterPro" id="IPR000515">
    <property type="entry name" value="MetI-like"/>
</dbReference>
<feature type="transmembrane region" description="Helical" evidence="7">
    <location>
        <begin position="288"/>
        <end position="312"/>
    </location>
</feature>
<evidence type="ECO:0000256" key="6">
    <source>
        <dbReference type="ARBA" id="ARBA00023136"/>
    </source>
</evidence>
<evidence type="ECO:0000256" key="2">
    <source>
        <dbReference type="ARBA" id="ARBA00022448"/>
    </source>
</evidence>
<evidence type="ECO:0000313" key="10">
    <source>
        <dbReference type="Proteomes" id="UP000239187"/>
    </source>
</evidence>
<keyword evidence="4 7" id="KW-0812">Transmembrane</keyword>
<reference evidence="9 10" key="1">
    <citation type="submission" date="2017-11" db="EMBL/GenBank/DDBJ databases">
        <title>Draft genome of Arthrobacter agilis strain UMCV2, a plant growth-promoting rhizobacterium and biocontrol capacity of phytopathogenic fungi.</title>
        <authorList>
            <person name="Martinez-Camara R."/>
            <person name="Santoyo G."/>
            <person name="Moreno-Hagelsieb G."/>
            <person name="Valencia-Cantero E."/>
        </authorList>
    </citation>
    <scope>NUCLEOTIDE SEQUENCE [LARGE SCALE GENOMIC DNA]</scope>
    <source>
        <strain evidence="9 10">UMCV2</strain>
    </source>
</reference>
<sequence length="320" mass="35023">MSAPLQTAPSSTAPAAPLLPRTVDAGARRPRRPRGWVWVAPALLVLGVFVYLPLLQNLQYSVMKWDIYAGGSSFVGLANYEKLAGDPVFWRALLNNTAYAAVSLVCQVFGALLLAALVEGLRSERWRRALRAVYFVPSAISLTVAGLLFYFVYEPELGILNALLRGVGLDGLTQAWLGQEGTAIWAVITMSQWQGFGYSTLLFAIAIQRIPQDLYDAASLDGVGPIRRFLQVTVPLTREMTGLMIIVTLSGAFQVFNEVMVMTSGGPNNSSQVLVSWLYRMGFGRNDFGYAAAIATVIFVLTLGVALLQLAITRKRRVEW</sequence>
<feature type="transmembrane region" description="Helical" evidence="7">
    <location>
        <begin position="236"/>
        <end position="256"/>
    </location>
</feature>
<dbReference type="InterPro" id="IPR035906">
    <property type="entry name" value="MetI-like_sf"/>
</dbReference>
<dbReference type="SUPFAM" id="SSF161098">
    <property type="entry name" value="MetI-like"/>
    <property type="match status" value="1"/>
</dbReference>
<feature type="transmembrane region" description="Helical" evidence="7">
    <location>
        <begin position="36"/>
        <end position="55"/>
    </location>
</feature>
<name>A0A2L0UEZ8_9MICC</name>
<evidence type="ECO:0000256" key="5">
    <source>
        <dbReference type="ARBA" id="ARBA00022989"/>
    </source>
</evidence>
<comment type="similarity">
    <text evidence="7">Belongs to the binding-protein-dependent transport system permease family.</text>
</comment>
<feature type="transmembrane region" description="Helical" evidence="7">
    <location>
        <begin position="133"/>
        <end position="153"/>
    </location>
</feature>
<dbReference type="AlphaFoldDB" id="A0A2L0UEZ8"/>
<comment type="subcellular location">
    <subcellularLocation>
        <location evidence="1 7">Cell membrane</location>
        <topology evidence="1 7">Multi-pass membrane protein</topology>
    </subcellularLocation>
</comment>
<feature type="transmembrane region" description="Helical" evidence="7">
    <location>
        <begin position="183"/>
        <end position="207"/>
    </location>
</feature>
<dbReference type="CDD" id="cd06261">
    <property type="entry name" value="TM_PBP2"/>
    <property type="match status" value="1"/>
</dbReference>
<evidence type="ECO:0000313" key="9">
    <source>
        <dbReference type="EMBL" id="AUZ87819.1"/>
    </source>
</evidence>